<dbReference type="Proteomes" id="UP000051841">
    <property type="component" value="Unassembled WGS sequence"/>
</dbReference>
<feature type="domain" description="Type II secretion system protein GspF" evidence="8">
    <location>
        <begin position="218"/>
        <end position="339"/>
    </location>
</feature>
<evidence type="ECO:0000256" key="5">
    <source>
        <dbReference type="ARBA" id="ARBA00022989"/>
    </source>
</evidence>
<dbReference type="PATRIC" id="fig|1410657.5.peg.646"/>
<dbReference type="Gene3D" id="1.20.81.30">
    <property type="entry name" value="Type II secretion system (T2SS), domain F"/>
    <property type="match status" value="2"/>
</dbReference>
<evidence type="ECO:0000256" key="1">
    <source>
        <dbReference type="ARBA" id="ARBA00004651"/>
    </source>
</evidence>
<feature type="transmembrane region" description="Helical" evidence="7">
    <location>
        <begin position="113"/>
        <end position="136"/>
    </location>
</feature>
<dbReference type="PANTHER" id="PTHR30012">
    <property type="entry name" value="GENERAL SECRETION PATHWAY PROTEIN"/>
    <property type="match status" value="1"/>
</dbReference>
<dbReference type="InterPro" id="IPR042094">
    <property type="entry name" value="T2SS_GspF_sf"/>
</dbReference>
<dbReference type="GO" id="GO:0005886">
    <property type="term" value="C:plasma membrane"/>
    <property type="evidence" value="ECO:0007669"/>
    <property type="project" value="UniProtKB-SubCell"/>
</dbReference>
<dbReference type="InterPro" id="IPR018076">
    <property type="entry name" value="T2SS_GspF_dom"/>
</dbReference>
<evidence type="ECO:0000259" key="8">
    <source>
        <dbReference type="Pfam" id="PF00482"/>
    </source>
</evidence>
<evidence type="ECO:0000256" key="4">
    <source>
        <dbReference type="ARBA" id="ARBA00022692"/>
    </source>
</evidence>
<keyword evidence="10" id="KW-1185">Reference proteome</keyword>
<keyword evidence="3" id="KW-1003">Cell membrane</keyword>
<sequence length="347" mass="39156">MFIMKKNKLSNIEIAEFTNQLSLTLHAGISIFEGISIMRDDINGTNHFIHSIYKDMDNGKSFSEALQNTEMFPDYTISMINIGEETGRLEEILARLSKHYQRLHENNENINAALSYPMIMIAMMAVVVIVLITQVLPIFNHVFQSLGTSINGFSLFVLTLGKTLARYSWVFIVLLFLLVGYVVYVKNSEKGKLKLYRFLTHFPPTRDLLMKMALSHFTSGLAIALSSGMTIEESIDLSKELVKNHELLSLRINKAQDIMKEKDIVSALTETRILSGMYARFIKIGYRTGGMETIFDNIATRYENETNDRISRLIGIIEPSLVAILSIITGIILLSVMLPLIGIMSSL</sequence>
<dbReference type="EMBL" id="JQBL01000019">
    <property type="protein sequence ID" value="KRN49829.1"/>
    <property type="molecule type" value="Genomic_DNA"/>
</dbReference>
<accession>A0A0R2HHQ4</accession>
<keyword evidence="6 7" id="KW-0472">Membrane</keyword>
<dbReference type="PRINTS" id="PR00812">
    <property type="entry name" value="BCTERIALGSPF"/>
</dbReference>
<comment type="subcellular location">
    <subcellularLocation>
        <location evidence="1">Cell membrane</location>
        <topology evidence="1">Multi-pass membrane protein</topology>
    </subcellularLocation>
</comment>
<dbReference type="InterPro" id="IPR003004">
    <property type="entry name" value="GspF/PilC"/>
</dbReference>
<keyword evidence="4 7" id="KW-0812">Transmembrane</keyword>
<reference evidence="9 10" key="1">
    <citation type="journal article" date="2015" name="Genome Announc.">
        <title>Expanding the biotechnology potential of lactobacilli through comparative genomics of 213 strains and associated genera.</title>
        <authorList>
            <person name="Sun Z."/>
            <person name="Harris H.M."/>
            <person name="McCann A."/>
            <person name="Guo C."/>
            <person name="Argimon S."/>
            <person name="Zhang W."/>
            <person name="Yang X."/>
            <person name="Jeffery I.B."/>
            <person name="Cooney J.C."/>
            <person name="Kagawa T.F."/>
            <person name="Liu W."/>
            <person name="Song Y."/>
            <person name="Salvetti E."/>
            <person name="Wrobel A."/>
            <person name="Rasinkangas P."/>
            <person name="Parkhill J."/>
            <person name="Rea M.C."/>
            <person name="O'Sullivan O."/>
            <person name="Ritari J."/>
            <person name="Douillard F.P."/>
            <person name="Paul Ross R."/>
            <person name="Yang R."/>
            <person name="Briner A.E."/>
            <person name="Felis G.E."/>
            <person name="de Vos W.M."/>
            <person name="Barrangou R."/>
            <person name="Klaenhammer T.R."/>
            <person name="Caufield P.W."/>
            <person name="Cui Y."/>
            <person name="Zhang H."/>
            <person name="O'Toole P.W."/>
        </authorList>
    </citation>
    <scope>NUCLEOTIDE SEQUENCE [LARGE SCALE GENOMIC DNA]</scope>
    <source>
        <strain evidence="9 10">DSM 20405</strain>
    </source>
</reference>
<feature type="domain" description="Type II secretion system protein GspF" evidence="8">
    <location>
        <begin position="17"/>
        <end position="137"/>
    </location>
</feature>
<evidence type="ECO:0000313" key="10">
    <source>
        <dbReference type="Proteomes" id="UP000051841"/>
    </source>
</evidence>
<dbReference type="PANTHER" id="PTHR30012:SF0">
    <property type="entry name" value="TYPE II SECRETION SYSTEM PROTEIN F-RELATED"/>
    <property type="match status" value="1"/>
</dbReference>
<keyword evidence="5 7" id="KW-1133">Transmembrane helix</keyword>
<dbReference type="AlphaFoldDB" id="A0A0R2HHQ4"/>
<proteinExistence type="inferred from homology"/>
<feature type="transmembrane region" description="Helical" evidence="7">
    <location>
        <begin position="321"/>
        <end position="344"/>
    </location>
</feature>
<gene>
    <name evidence="9" type="ORF">IV49_GL000620</name>
</gene>
<comment type="caution">
    <text evidence="9">The sequence shown here is derived from an EMBL/GenBank/DDBJ whole genome shotgun (WGS) entry which is preliminary data.</text>
</comment>
<protein>
    <recommendedName>
        <fullName evidence="8">Type II secretion system protein GspF domain-containing protein</fullName>
    </recommendedName>
</protein>
<evidence type="ECO:0000313" key="9">
    <source>
        <dbReference type="EMBL" id="KRN49829.1"/>
    </source>
</evidence>
<evidence type="ECO:0000256" key="6">
    <source>
        <dbReference type="ARBA" id="ARBA00023136"/>
    </source>
</evidence>
<comment type="similarity">
    <text evidence="2">Belongs to the GSP F family.</text>
</comment>
<evidence type="ECO:0000256" key="2">
    <source>
        <dbReference type="ARBA" id="ARBA00005745"/>
    </source>
</evidence>
<dbReference type="Pfam" id="PF00482">
    <property type="entry name" value="T2SSF"/>
    <property type="match status" value="2"/>
</dbReference>
<feature type="transmembrane region" description="Helical" evidence="7">
    <location>
        <begin position="167"/>
        <end position="185"/>
    </location>
</feature>
<evidence type="ECO:0000256" key="7">
    <source>
        <dbReference type="SAM" id="Phobius"/>
    </source>
</evidence>
<evidence type="ECO:0000256" key="3">
    <source>
        <dbReference type="ARBA" id="ARBA00022475"/>
    </source>
</evidence>
<organism evidence="9 10">
    <name type="scientific">Kandleria vitulina DSM 20405</name>
    <dbReference type="NCBI Taxonomy" id="1410657"/>
    <lineage>
        <taxon>Bacteria</taxon>
        <taxon>Bacillati</taxon>
        <taxon>Bacillota</taxon>
        <taxon>Erysipelotrichia</taxon>
        <taxon>Erysipelotrichales</taxon>
        <taxon>Coprobacillaceae</taxon>
        <taxon>Kandleria</taxon>
    </lineage>
</organism>
<name>A0A0R2HHQ4_9FIRM</name>